<name>A0ABX2I6V9_BLAHA</name>
<dbReference type="Proteomes" id="UP000822142">
    <property type="component" value="Unassembled WGS sequence"/>
</dbReference>
<organism evidence="1 2">
    <name type="scientific">Blautia hansenii</name>
    <name type="common">Ruminococcus hansenii</name>
    <dbReference type="NCBI Taxonomy" id="1322"/>
    <lineage>
        <taxon>Bacteria</taxon>
        <taxon>Bacillati</taxon>
        <taxon>Bacillota</taxon>
        <taxon>Clostridia</taxon>
        <taxon>Lachnospirales</taxon>
        <taxon>Lachnospiraceae</taxon>
        <taxon>Blautia</taxon>
    </lineage>
</organism>
<evidence type="ECO:0000313" key="1">
    <source>
        <dbReference type="EMBL" id="NSJ85239.1"/>
    </source>
</evidence>
<keyword evidence="2" id="KW-1185">Reference proteome</keyword>
<dbReference type="EMBL" id="JAAITA010000003">
    <property type="protein sequence ID" value="NSJ85239.1"/>
    <property type="molecule type" value="Genomic_DNA"/>
</dbReference>
<proteinExistence type="predicted"/>
<dbReference type="RefSeq" id="WP_173748032.1">
    <property type="nucleotide sequence ID" value="NZ_JAAITA010000003.1"/>
</dbReference>
<evidence type="ECO:0000313" key="2">
    <source>
        <dbReference type="Proteomes" id="UP000822142"/>
    </source>
</evidence>
<reference evidence="1 2" key="1">
    <citation type="journal article" date="2020" name="Cell Host Microbe">
        <title>Functional and Genomic Variation between Human-Derived Isolates of Lachnospiraceae Reveals Inter- and Intra-Species Diversity.</title>
        <authorList>
            <person name="Sorbara M.T."/>
            <person name="Littmann E.R."/>
            <person name="Fontana E."/>
            <person name="Moody T.U."/>
            <person name="Kohout C.E."/>
            <person name="Gjonbalaj M."/>
            <person name="Eaton V."/>
            <person name="Seok R."/>
            <person name="Leiner I.M."/>
            <person name="Pamer E.G."/>
        </authorList>
    </citation>
    <scope>NUCLEOTIDE SEQUENCE [LARGE SCALE GENOMIC DNA]</scope>
    <source>
        <strain evidence="1 2">MSK.15.26</strain>
    </source>
</reference>
<accession>A0ABX2I6V9</accession>
<gene>
    <name evidence="1" type="ORF">G5A70_03365</name>
</gene>
<sequence length="64" mass="7465">MKAIQEEKFEYEKFMVELAHKAQETQKDFDKLSEANKARVINELEKVLAARGLAGVMEHINRMK</sequence>
<protein>
    <submittedName>
        <fullName evidence="1">Uncharacterized protein</fullName>
    </submittedName>
</protein>
<comment type="caution">
    <text evidence="1">The sequence shown here is derived from an EMBL/GenBank/DDBJ whole genome shotgun (WGS) entry which is preliminary data.</text>
</comment>